<dbReference type="HOGENOM" id="CLU_1954787_0_0_4"/>
<proteinExistence type="predicted"/>
<reference evidence="2" key="2">
    <citation type="submission" date="2009-09" db="EMBL/GenBank/DDBJ databases">
        <title>Complete sequence of chromosome of Candidatus Accumulibacter phosphatis clade IIA str. UW-1.</title>
        <authorList>
            <consortium name="US DOE Joint Genome Institute"/>
            <person name="Martin H.G."/>
            <person name="Ivanova N."/>
            <person name="Kunin V."/>
            <person name="Warnecke F."/>
            <person name="Barry K."/>
            <person name="He S."/>
            <person name="Salamov A."/>
            <person name="Szeto E."/>
            <person name="Dalin E."/>
            <person name="Pangilinan J.L."/>
            <person name="Lapidus A."/>
            <person name="Lowry S."/>
            <person name="Kyrpides N.C."/>
            <person name="McMahon K.D."/>
            <person name="Hugenholtz P."/>
        </authorList>
    </citation>
    <scope>NUCLEOTIDE SEQUENCE [LARGE SCALE GENOMIC DNA]</scope>
    <source>
        <strain evidence="2">UW-1</strain>
    </source>
</reference>
<dbReference type="AlphaFoldDB" id="C7RIZ4"/>
<accession>C7RIZ4</accession>
<reference evidence="2" key="1">
    <citation type="submission" date="2009-08" db="EMBL/GenBank/DDBJ databases">
        <authorList>
            <consortium name="US DOE Joint Genome Institute"/>
            <person name="Lucas S."/>
            <person name="Copeland A."/>
            <person name="Lapidus A."/>
            <person name="Glavina del Rio T."/>
            <person name="Dalin E."/>
            <person name="Tice H."/>
            <person name="Bruce D."/>
            <person name="Barry K."/>
            <person name="Pitluck S."/>
            <person name="Lowry S."/>
            <person name="Larimer F."/>
            <person name="Land M."/>
            <person name="Hauser L."/>
            <person name="Kyrpides N."/>
            <person name="Ivanova N."/>
            <person name="McMahon K.D."/>
            <person name="Hugenholtz P."/>
        </authorList>
    </citation>
    <scope>NUCLEOTIDE SEQUENCE</scope>
    <source>
        <strain evidence="2">UW-1</strain>
    </source>
</reference>
<feature type="transmembrane region" description="Helical" evidence="1">
    <location>
        <begin position="97"/>
        <end position="119"/>
    </location>
</feature>
<sequence>MARMQVALALARAKLASAEMETESLNRFVANAGIKDDRFTQLSLLTSLRLQKESEFFNQGPIVSMLEAALNPPATQSSEAIEPVFVSDKPVSPTKGLLLALGLIGGLFAGVVSVCLPAMPGGARELNA</sequence>
<dbReference type="STRING" id="522306.CAP2UW1_0120"/>
<keyword evidence="1" id="KW-0812">Transmembrane</keyword>
<protein>
    <submittedName>
        <fullName evidence="2">Uncharacterized protein</fullName>
    </submittedName>
</protein>
<dbReference type="EMBL" id="CP001715">
    <property type="protein sequence ID" value="ACV33480.1"/>
    <property type="molecule type" value="Genomic_DNA"/>
</dbReference>
<gene>
    <name evidence="2" type="ordered locus">CAP2UW1_0120</name>
</gene>
<evidence type="ECO:0000256" key="1">
    <source>
        <dbReference type="SAM" id="Phobius"/>
    </source>
</evidence>
<organism evidence="2">
    <name type="scientific">Accumulibacter regalis</name>
    <dbReference type="NCBI Taxonomy" id="522306"/>
    <lineage>
        <taxon>Bacteria</taxon>
        <taxon>Pseudomonadati</taxon>
        <taxon>Pseudomonadota</taxon>
        <taxon>Betaproteobacteria</taxon>
        <taxon>Candidatus Accumulibacter</taxon>
    </lineage>
</organism>
<name>C7RIZ4_ACCRE</name>
<keyword evidence="1" id="KW-0472">Membrane</keyword>
<dbReference type="KEGG" id="app:CAP2UW1_0120"/>
<keyword evidence="1" id="KW-1133">Transmembrane helix</keyword>
<evidence type="ECO:0000313" key="2">
    <source>
        <dbReference type="EMBL" id="ACV33480.1"/>
    </source>
</evidence>